<name>A0A4P7NPI2_PYROR</name>
<sequence>MKYTTFAALLGLIPSALAHGYHSRRSGVLEERADTSTKDVPRPKIGNVPYGQIIERCTQPGVVAITFDDGPSGFTNALLDLLSREGAKATFFITANNIVPVETDQGRTIVNRAHRDGHQIAHHSWRHQDFSVISRDERTNEVLLPESAFASALGFFPTYIRPPFGSCNADCQSQLGELGYHIINWSIDSDDWRNVPDNIAASEAVITQQLTNSGNGHIILAHDIHQATVERLAGHMIRTAKERGLRMVTVGECLGDPAANWYRAFTPTNPNPGNPPPSGGLKPTPDGTCGGSTGFTCQGSSSGNCCSQYGWCGSSSDHCNAGCQSAFGTCGSGQAPPPSGGGLTVSPDGTCAGNTGFTCQGSSSGNCCSQWGWCGTSADHCAAGCQSAFGTCS</sequence>
<dbReference type="EMBL" id="CP034209">
    <property type="protein sequence ID" value="QBZ64293.1"/>
    <property type="molecule type" value="Genomic_DNA"/>
</dbReference>
<feature type="disulfide bond" evidence="8">
    <location>
        <begin position="367"/>
        <end position="381"/>
    </location>
</feature>
<proteinExistence type="predicted"/>
<dbReference type="SUPFAM" id="SSF57016">
    <property type="entry name" value="Plant lectins/antimicrobial peptides"/>
    <property type="match status" value="2"/>
</dbReference>
<feature type="domain" description="Chitin-binding type-1" evidence="11">
    <location>
        <begin position="286"/>
        <end position="332"/>
    </location>
</feature>
<feature type="domain" description="NodB homology" evidence="12">
    <location>
        <begin position="61"/>
        <end position="248"/>
    </location>
</feature>
<reference evidence="13 14" key="1">
    <citation type="journal article" date="2019" name="Mol. Biol. Evol.">
        <title>Blast fungal genomes show frequent chromosomal changes, gene gains and losses, and effector gene turnover.</title>
        <authorList>
            <person name="Gomez Luciano L.B."/>
            <person name="Jason Tsai I."/>
            <person name="Chuma I."/>
            <person name="Tosa Y."/>
            <person name="Chen Y.H."/>
            <person name="Li J.Y."/>
            <person name="Li M.Y."/>
            <person name="Jade Lu M.Y."/>
            <person name="Nakayashiki H."/>
            <person name="Li W.H."/>
        </authorList>
    </citation>
    <scope>NUCLEOTIDE SEQUENCE [LARGE SCALE GENOMIC DNA]</scope>
    <source>
        <strain evidence="13">MZ5-1-6</strain>
    </source>
</reference>
<evidence type="ECO:0000256" key="1">
    <source>
        <dbReference type="ARBA" id="ARBA00001941"/>
    </source>
</evidence>
<evidence type="ECO:0000259" key="12">
    <source>
        <dbReference type="PROSITE" id="PS51677"/>
    </source>
</evidence>
<dbReference type="SMART" id="SM00270">
    <property type="entry name" value="ChtBD1"/>
    <property type="match status" value="2"/>
</dbReference>
<evidence type="ECO:0000256" key="6">
    <source>
        <dbReference type="ARBA" id="ARBA00023277"/>
    </source>
</evidence>
<dbReference type="OMA" id="HAFIEVI"/>
<keyword evidence="2 8" id="KW-0147">Chitin-binding</keyword>
<accession>A0A4P7NPI2</accession>
<organism evidence="13 14">
    <name type="scientific">Pyricularia oryzae</name>
    <name type="common">Rice blast fungus</name>
    <name type="synonym">Magnaporthe oryzae</name>
    <dbReference type="NCBI Taxonomy" id="318829"/>
    <lineage>
        <taxon>Eukaryota</taxon>
        <taxon>Fungi</taxon>
        <taxon>Dikarya</taxon>
        <taxon>Ascomycota</taxon>
        <taxon>Pezizomycotina</taxon>
        <taxon>Sordariomycetes</taxon>
        <taxon>Sordariomycetidae</taxon>
        <taxon>Magnaporthales</taxon>
        <taxon>Pyriculariaceae</taxon>
        <taxon>Pyricularia</taxon>
    </lineage>
</organism>
<feature type="compositionally biased region" description="Pro residues" evidence="9">
    <location>
        <begin position="269"/>
        <end position="278"/>
    </location>
</feature>
<dbReference type="Proteomes" id="UP000294847">
    <property type="component" value="Chromosome 6"/>
</dbReference>
<dbReference type="PROSITE" id="PS51677">
    <property type="entry name" value="NODB"/>
    <property type="match status" value="1"/>
</dbReference>
<dbReference type="CDD" id="cd11618">
    <property type="entry name" value="ChtBD1_1"/>
    <property type="match status" value="2"/>
</dbReference>
<dbReference type="Gene3D" id="3.20.20.370">
    <property type="entry name" value="Glycoside hydrolase/deacetylase"/>
    <property type="match status" value="1"/>
</dbReference>
<keyword evidence="4 10" id="KW-0732">Signal</keyword>
<evidence type="ECO:0000256" key="9">
    <source>
        <dbReference type="SAM" id="MobiDB-lite"/>
    </source>
</evidence>
<dbReference type="Pfam" id="PF00187">
    <property type="entry name" value="Chitin_bind_1"/>
    <property type="match status" value="1"/>
</dbReference>
<evidence type="ECO:0000256" key="7">
    <source>
        <dbReference type="ARBA" id="ARBA00023285"/>
    </source>
</evidence>
<dbReference type="GO" id="GO:0016810">
    <property type="term" value="F:hydrolase activity, acting on carbon-nitrogen (but not peptide) bonds"/>
    <property type="evidence" value="ECO:0007669"/>
    <property type="project" value="InterPro"/>
</dbReference>
<feature type="signal peptide" evidence="10">
    <location>
        <begin position="1"/>
        <end position="18"/>
    </location>
</feature>
<evidence type="ECO:0000256" key="5">
    <source>
        <dbReference type="ARBA" id="ARBA00022801"/>
    </source>
</evidence>
<comment type="cofactor">
    <cofactor evidence="1">
        <name>Co(2+)</name>
        <dbReference type="ChEBI" id="CHEBI:48828"/>
    </cofactor>
</comment>
<dbReference type="InterPro" id="IPR001002">
    <property type="entry name" value="Chitin-bd_1"/>
</dbReference>
<keyword evidence="7" id="KW-0170">Cobalt</keyword>
<evidence type="ECO:0000313" key="14">
    <source>
        <dbReference type="Proteomes" id="UP000294847"/>
    </source>
</evidence>
<dbReference type="Pfam" id="PF01522">
    <property type="entry name" value="Polysacc_deac_1"/>
    <property type="match status" value="1"/>
</dbReference>
<dbReference type="CDD" id="cd10951">
    <property type="entry name" value="CE4_ClCDA_like"/>
    <property type="match status" value="1"/>
</dbReference>
<dbReference type="GO" id="GO:0005975">
    <property type="term" value="P:carbohydrate metabolic process"/>
    <property type="evidence" value="ECO:0007669"/>
    <property type="project" value="InterPro"/>
</dbReference>
<feature type="region of interest" description="Disordered" evidence="9">
    <location>
        <begin position="265"/>
        <end position="285"/>
    </location>
</feature>
<dbReference type="SMR" id="A0A4P7NPI2"/>
<keyword evidence="5" id="KW-0378">Hydrolase</keyword>
<evidence type="ECO:0000256" key="4">
    <source>
        <dbReference type="ARBA" id="ARBA00022729"/>
    </source>
</evidence>
<protein>
    <recommendedName>
        <fullName evidence="15">Chitin deacetylase</fullName>
    </recommendedName>
</protein>
<gene>
    <name evidence="13" type="ORF">PoMZ_05988</name>
</gene>
<dbReference type="PANTHER" id="PTHR46471:SF4">
    <property type="entry name" value="CHITIN DEACETYLASE"/>
    <property type="match status" value="1"/>
</dbReference>
<evidence type="ECO:0000259" key="11">
    <source>
        <dbReference type="PROSITE" id="PS50941"/>
    </source>
</evidence>
<evidence type="ECO:0008006" key="15">
    <source>
        <dbReference type="Google" id="ProtNLM"/>
    </source>
</evidence>
<keyword evidence="3" id="KW-0479">Metal-binding</keyword>
<dbReference type="InterPro" id="IPR002509">
    <property type="entry name" value="NODB_dom"/>
</dbReference>
<feature type="chain" id="PRO_5020340738" description="Chitin deacetylase" evidence="10">
    <location>
        <begin position="19"/>
        <end position="393"/>
    </location>
</feature>
<feature type="domain" description="Chitin-binding type-1" evidence="11">
    <location>
        <begin position="348"/>
        <end position="393"/>
    </location>
</feature>
<keyword evidence="8" id="KW-1015">Disulfide bond</keyword>
<dbReference type="PANTHER" id="PTHR46471">
    <property type="entry name" value="CHITIN DEACETYLASE"/>
    <property type="match status" value="1"/>
</dbReference>
<dbReference type="GO" id="GO:0046872">
    <property type="term" value="F:metal ion binding"/>
    <property type="evidence" value="ECO:0007669"/>
    <property type="project" value="UniProtKB-KW"/>
</dbReference>
<evidence type="ECO:0000256" key="10">
    <source>
        <dbReference type="SAM" id="SignalP"/>
    </source>
</evidence>
<dbReference type="AlphaFoldDB" id="A0A4P7NPI2"/>
<dbReference type="PROSITE" id="PS50941">
    <property type="entry name" value="CHIT_BIND_I_2"/>
    <property type="match status" value="2"/>
</dbReference>
<dbReference type="InterPro" id="IPR011330">
    <property type="entry name" value="Glyco_hydro/deAcase_b/a-brl"/>
</dbReference>
<evidence type="ECO:0000256" key="8">
    <source>
        <dbReference type="PROSITE-ProRule" id="PRU00261"/>
    </source>
</evidence>
<comment type="caution">
    <text evidence="8">Lacks conserved residue(s) required for the propagation of feature annotation.</text>
</comment>
<feature type="disulfide bond" evidence="8">
    <location>
        <begin position="305"/>
        <end position="319"/>
    </location>
</feature>
<dbReference type="GO" id="GO:0008061">
    <property type="term" value="F:chitin binding"/>
    <property type="evidence" value="ECO:0007669"/>
    <property type="project" value="UniProtKB-UniRule"/>
</dbReference>
<dbReference type="InterPro" id="IPR036861">
    <property type="entry name" value="Endochitinase-like_sf"/>
</dbReference>
<keyword evidence="6" id="KW-0119">Carbohydrate metabolism</keyword>
<evidence type="ECO:0000256" key="2">
    <source>
        <dbReference type="ARBA" id="ARBA00022669"/>
    </source>
</evidence>
<dbReference type="Gene3D" id="3.30.60.10">
    <property type="entry name" value="Endochitinase-like"/>
    <property type="match status" value="2"/>
</dbReference>
<evidence type="ECO:0000313" key="13">
    <source>
        <dbReference type="EMBL" id="QBZ64293.1"/>
    </source>
</evidence>
<evidence type="ECO:0000256" key="3">
    <source>
        <dbReference type="ARBA" id="ARBA00022723"/>
    </source>
</evidence>
<dbReference type="SUPFAM" id="SSF88713">
    <property type="entry name" value="Glycoside hydrolase/deacetylase"/>
    <property type="match status" value="1"/>
</dbReference>